<dbReference type="Pfam" id="PF08581">
    <property type="entry name" value="Tup_N"/>
    <property type="match status" value="1"/>
</dbReference>
<dbReference type="KEGG" id="msym:MSY001_2322"/>
<proteinExistence type="inferred from homology"/>
<dbReference type="PANTHER" id="PTHR19848">
    <property type="entry name" value="WD40 REPEAT PROTEIN"/>
    <property type="match status" value="1"/>
</dbReference>
<evidence type="ECO:0000256" key="3">
    <source>
        <dbReference type="ARBA" id="ARBA00022574"/>
    </source>
</evidence>
<dbReference type="InterPro" id="IPR019775">
    <property type="entry name" value="WD40_repeat_CS"/>
</dbReference>
<keyword evidence="6" id="KW-0804">Transcription</keyword>
<dbReference type="Gene3D" id="1.20.5.340">
    <property type="match status" value="1"/>
</dbReference>
<evidence type="ECO:0000313" key="10">
    <source>
        <dbReference type="EMBL" id="SHO76922.1"/>
    </source>
</evidence>
<evidence type="ECO:0000313" key="11">
    <source>
        <dbReference type="Proteomes" id="UP000186303"/>
    </source>
</evidence>
<dbReference type="InterPro" id="IPR001680">
    <property type="entry name" value="WD40_rpt"/>
</dbReference>
<dbReference type="PROSITE" id="PS50294">
    <property type="entry name" value="WD_REPEATS_REGION"/>
    <property type="match status" value="6"/>
</dbReference>
<dbReference type="SMART" id="SM00320">
    <property type="entry name" value="WD40"/>
    <property type="match status" value="7"/>
</dbReference>
<dbReference type="InterPro" id="IPR036322">
    <property type="entry name" value="WD40_repeat_dom_sf"/>
</dbReference>
<evidence type="ECO:0000256" key="8">
    <source>
        <dbReference type="ARBA" id="ARBA00060760"/>
    </source>
</evidence>
<protein>
    <submittedName>
        <fullName evidence="10">Similar to S.cerevisiae protein TUP1 (General repressor of transcription)</fullName>
    </submittedName>
</protein>
<dbReference type="PRINTS" id="PR00320">
    <property type="entry name" value="GPROTEINBRPT"/>
</dbReference>
<dbReference type="InterPro" id="IPR020472">
    <property type="entry name" value="WD40_PAC1"/>
</dbReference>
<comment type="subcellular location">
    <subcellularLocation>
        <location evidence="1">Nucleus</location>
    </subcellularLocation>
</comment>
<keyword evidence="7" id="KW-0539">Nucleus</keyword>
<dbReference type="CDD" id="cd00200">
    <property type="entry name" value="WD40"/>
    <property type="match status" value="1"/>
</dbReference>
<feature type="compositionally biased region" description="Basic and acidic residues" evidence="9">
    <location>
        <begin position="215"/>
        <end position="232"/>
    </location>
</feature>
<accession>M5EAH4</accession>
<dbReference type="RefSeq" id="XP_018740856.1">
    <property type="nucleotide sequence ID" value="XM_018884169.1"/>
</dbReference>
<dbReference type="VEuPathDB" id="FungiDB:MSYG_1261"/>
<evidence type="ECO:0000256" key="2">
    <source>
        <dbReference type="ARBA" id="ARBA00022491"/>
    </source>
</evidence>
<keyword evidence="2" id="KW-0678">Repressor</keyword>
<feature type="compositionally biased region" description="Low complexity" evidence="9">
    <location>
        <begin position="254"/>
        <end position="271"/>
    </location>
</feature>
<keyword evidence="5" id="KW-0805">Transcription regulation</keyword>
<organism evidence="10 11">
    <name type="scientific">Malassezia sympodialis (strain ATCC 42132)</name>
    <name type="common">Atopic eczema-associated yeast</name>
    <dbReference type="NCBI Taxonomy" id="1230383"/>
    <lineage>
        <taxon>Eukaryota</taxon>
        <taxon>Fungi</taxon>
        <taxon>Dikarya</taxon>
        <taxon>Basidiomycota</taxon>
        <taxon>Ustilaginomycotina</taxon>
        <taxon>Malasseziomycetes</taxon>
        <taxon>Malasseziales</taxon>
        <taxon>Malasseziaceae</taxon>
        <taxon>Malassezia</taxon>
    </lineage>
</organism>
<evidence type="ECO:0000256" key="4">
    <source>
        <dbReference type="ARBA" id="ARBA00022737"/>
    </source>
</evidence>
<evidence type="ECO:0000256" key="1">
    <source>
        <dbReference type="ARBA" id="ARBA00004123"/>
    </source>
</evidence>
<evidence type="ECO:0000256" key="9">
    <source>
        <dbReference type="SAM" id="MobiDB-lite"/>
    </source>
</evidence>
<dbReference type="EMBL" id="LT671822">
    <property type="protein sequence ID" value="SHO76922.1"/>
    <property type="molecule type" value="Genomic_DNA"/>
</dbReference>
<dbReference type="AlphaFoldDB" id="M5EAH4"/>
<dbReference type="FunFam" id="2.130.10.10:FF:000503">
    <property type="entry name" value="Glucose repression regulatory protein TUP1"/>
    <property type="match status" value="1"/>
</dbReference>
<keyword evidence="3" id="KW-0853">WD repeat</keyword>
<name>M5EAH4_MALS4</name>
<dbReference type="GO" id="GO:0005634">
    <property type="term" value="C:nucleus"/>
    <property type="evidence" value="ECO:0007669"/>
    <property type="project" value="UniProtKB-SubCell"/>
</dbReference>
<dbReference type="OrthoDB" id="17410at2759"/>
<feature type="region of interest" description="Disordered" evidence="9">
    <location>
        <begin position="144"/>
        <end position="274"/>
    </location>
</feature>
<feature type="region of interest" description="Disordered" evidence="9">
    <location>
        <begin position="13"/>
        <end position="55"/>
    </location>
</feature>
<feature type="compositionally biased region" description="Pro residues" evidence="9">
    <location>
        <begin position="39"/>
        <end position="49"/>
    </location>
</feature>
<evidence type="ECO:0000256" key="5">
    <source>
        <dbReference type="ARBA" id="ARBA00023015"/>
    </source>
</evidence>
<feature type="compositionally biased region" description="Low complexity" evidence="9">
    <location>
        <begin position="13"/>
        <end position="22"/>
    </location>
</feature>
<evidence type="ECO:0000256" key="6">
    <source>
        <dbReference type="ARBA" id="ARBA00023163"/>
    </source>
</evidence>
<feature type="compositionally biased region" description="Low complexity" evidence="9">
    <location>
        <begin position="163"/>
        <end position="175"/>
    </location>
</feature>
<dbReference type="OMA" id="GTTHMML"/>
<keyword evidence="11" id="KW-1185">Reference proteome</keyword>
<evidence type="ECO:0000256" key="7">
    <source>
        <dbReference type="ARBA" id="ARBA00023242"/>
    </source>
</evidence>
<dbReference type="PROSITE" id="PS00678">
    <property type="entry name" value="WD_REPEATS_1"/>
    <property type="match status" value="3"/>
</dbReference>
<dbReference type="PANTHER" id="PTHR19848:SF8">
    <property type="entry name" value="F-BOX AND WD REPEAT DOMAIN CONTAINING 7"/>
    <property type="match status" value="1"/>
</dbReference>
<dbReference type="InterPro" id="IPR015943">
    <property type="entry name" value="WD40/YVTN_repeat-like_dom_sf"/>
</dbReference>
<sequence length="613" mass="66481">MASVNSLATVPAAAAAAGSSSARPGSITPSHSVPAHAQPIPPSPPPPAGAIPLGGAVAPPGSQAIWAARLVDLLNLVRHEFDVIGNDAVHFKAQRDELEHRIAQQYNEVTLMQEHIYELEKRHFEIVAHYEDEIKHLRARLDSRSNANSVPDGPPVLPPRSHAPLTPATDAPLPAMAEAYERDPRERSPPVAEAAWPPSKRAKTTQAPVPPELPRTTRDEREPKQIDEDVHAPAKAMPMVERSASTSQPREGQAAAPADAPAVPAAESEPAQEIKKEGTDWVVVYNPHMQPSLDIDLVHSFSHDSVVCCVRFSPDGKLLATGCNRSAHIYDIDTGAKVCVLRDEPPAIPGDLYIRSVCFSPCGKFLATGAEDRQIRIWDLAEKQIKKVLTGHKQEIYSLAYSSDGKMLASGSGDKTVRLWDAETGETLHVLYTSPGLNYGPGVTTVALSPDGRLVAAGALDTFVRLWDTRTGKLRCRLKGHKDSIYSVSFMPDGQSLVSGSLDKTLRLWGLTSVIKVLDTMDDEVSNASLNAVTFTGHKDYVLSVSCSMDGRWIASGSKDRCVEFWEPKTGQTQLVLQGHKNSVIATCMSQTRQLLATGSGDFNARIWSYKEK</sequence>
<dbReference type="SUPFAM" id="SSF50978">
    <property type="entry name" value="WD40 repeat-like"/>
    <property type="match status" value="1"/>
</dbReference>
<keyword evidence="4" id="KW-0677">Repeat</keyword>
<feature type="compositionally biased region" description="Basic and acidic residues" evidence="9">
    <location>
        <begin position="179"/>
        <end position="188"/>
    </location>
</feature>
<dbReference type="PROSITE" id="PS50082">
    <property type="entry name" value="WD_REPEATS_2"/>
    <property type="match status" value="6"/>
</dbReference>
<dbReference type="InterPro" id="IPR013890">
    <property type="entry name" value="Tscrpt_rep_Tup1_N"/>
</dbReference>
<reference evidence="11" key="1">
    <citation type="journal article" date="2017" name="Nucleic Acids Res.">
        <title>Proteogenomics produces comprehensive and highly accurate protein-coding gene annotation in a complete genome assembly of Malassezia sympodialis.</title>
        <authorList>
            <person name="Zhu Y."/>
            <person name="Engstroem P.G."/>
            <person name="Tellgren-Roth C."/>
            <person name="Baudo C.D."/>
            <person name="Kennell J.C."/>
            <person name="Sun S."/>
            <person name="Billmyre R.B."/>
            <person name="Schroeder M.S."/>
            <person name="Andersson A."/>
            <person name="Holm T."/>
            <person name="Sigurgeirsson B."/>
            <person name="Wu G."/>
            <person name="Sankaranarayanan S.R."/>
            <person name="Siddharthan R."/>
            <person name="Sanyal K."/>
            <person name="Lundeberg J."/>
            <person name="Nystedt B."/>
            <person name="Boekhout T."/>
            <person name="Dawson T.L. Jr."/>
            <person name="Heitman J."/>
            <person name="Scheynius A."/>
            <person name="Lehtioe J."/>
        </authorList>
    </citation>
    <scope>NUCLEOTIDE SEQUENCE [LARGE SCALE GENOMIC DNA]</scope>
    <source>
        <strain evidence="11">ATCC 42132</strain>
    </source>
</reference>
<dbReference type="STRING" id="1230383.M5EAH4"/>
<comment type="similarity">
    <text evidence="8">Belongs to the WD repeat TUP1 family.</text>
</comment>
<dbReference type="Pfam" id="PF00400">
    <property type="entry name" value="WD40"/>
    <property type="match status" value="7"/>
</dbReference>
<gene>
    <name evidence="10" type="ORF">MSYG_1261</name>
</gene>
<dbReference type="HOGENOM" id="CLU_000288_57_23_1"/>
<dbReference type="Gene3D" id="2.130.10.10">
    <property type="entry name" value="YVTN repeat-like/Quinoprotein amine dehydrogenase"/>
    <property type="match status" value="1"/>
</dbReference>
<dbReference type="Proteomes" id="UP000186303">
    <property type="component" value="Chromosome 2"/>
</dbReference>